<dbReference type="RefSeq" id="WP_099113600.1">
    <property type="nucleotide sequence ID" value="NZ_CAWNQI010000084.1"/>
</dbReference>
<keyword evidence="2" id="KW-1185">Reference proteome</keyword>
<reference evidence="1 2" key="1">
    <citation type="journal article" date="2017" name="Nat. Microbiol.">
        <title>Natural product diversity associated with the nematode symbionts Photorhabdus and Xenorhabdus.</title>
        <authorList>
            <person name="Tobias N.J."/>
            <person name="Wolff H."/>
            <person name="Djahanschiri B."/>
            <person name="Grundmann F."/>
            <person name="Kronenwerth M."/>
            <person name="Shi Y.M."/>
            <person name="Simonyi S."/>
            <person name="Grun P."/>
            <person name="Shapiro-Ilan D."/>
            <person name="Pidot S.J."/>
            <person name="Stinear T.P."/>
            <person name="Ebersberger I."/>
            <person name="Bode H.B."/>
        </authorList>
    </citation>
    <scope>NUCLEOTIDE SEQUENCE [LARGE SCALE GENOMIC DNA]</scope>
    <source>
        <strain evidence="1 2">DSM 17902</strain>
    </source>
</reference>
<gene>
    <name evidence="1" type="ORF">Xmir_01302</name>
</gene>
<proteinExistence type="predicted"/>
<comment type="caution">
    <text evidence="1">The sequence shown here is derived from an EMBL/GenBank/DDBJ whole genome shotgun (WGS) entry which is preliminary data.</text>
</comment>
<dbReference type="EMBL" id="NITZ01000005">
    <property type="protein sequence ID" value="PHM49382.1"/>
    <property type="molecule type" value="Genomic_DNA"/>
</dbReference>
<sequence length="119" mass="12896">MINKKISVFAGLFLFLNAGIGLASEKAVIKNLGVVSPDNFHCTKTMTSGNYIGKLDYAISLEDLSTTVYWFVGLESNDIGCVSVDGSKVRHAGVVHDAFIQGKTVKIKLEGHFIKAIVY</sequence>
<evidence type="ECO:0000313" key="2">
    <source>
        <dbReference type="Proteomes" id="UP000221980"/>
    </source>
</evidence>
<evidence type="ECO:0000313" key="1">
    <source>
        <dbReference type="EMBL" id="PHM49382.1"/>
    </source>
</evidence>
<accession>A0A2D0JT45</accession>
<protein>
    <submittedName>
        <fullName evidence="1">Uncharacterized protein</fullName>
    </submittedName>
</protein>
<dbReference type="Proteomes" id="UP000221980">
    <property type="component" value="Unassembled WGS sequence"/>
</dbReference>
<name>A0A2D0JT45_9GAMM</name>
<organism evidence="1 2">
    <name type="scientific">Xenorhabdus miraniensis</name>
    <dbReference type="NCBI Taxonomy" id="351674"/>
    <lineage>
        <taxon>Bacteria</taxon>
        <taxon>Pseudomonadati</taxon>
        <taxon>Pseudomonadota</taxon>
        <taxon>Gammaproteobacteria</taxon>
        <taxon>Enterobacterales</taxon>
        <taxon>Morganellaceae</taxon>
        <taxon>Xenorhabdus</taxon>
    </lineage>
</organism>
<dbReference type="OrthoDB" id="6444898at2"/>
<dbReference type="AlphaFoldDB" id="A0A2D0JT45"/>